<dbReference type="GO" id="GO:0016787">
    <property type="term" value="F:hydrolase activity"/>
    <property type="evidence" value="ECO:0007669"/>
    <property type="project" value="UniProtKB-KW"/>
</dbReference>
<accession>A0A4Z0YUF0</accession>
<reference evidence="5 6" key="1">
    <citation type="submission" date="2019-03" db="EMBL/GenBank/DDBJ databases">
        <title>Draft genome sequence of Xylaria hypoxylon DSM 108379, a ubiquitous saprotrophic-parasitic fungi on hardwood.</title>
        <authorList>
            <person name="Buettner E."/>
            <person name="Leonhardt S."/>
            <person name="Gebauer A.M."/>
            <person name="Liers C."/>
            <person name="Hofrichter M."/>
            <person name="Kellner H."/>
        </authorList>
    </citation>
    <scope>NUCLEOTIDE SEQUENCE [LARGE SCALE GENOMIC DNA]</scope>
    <source>
        <strain evidence="5 6">DSM 108379</strain>
    </source>
</reference>
<keyword evidence="6" id="KW-1185">Reference proteome</keyword>
<dbReference type="InterPro" id="IPR013595">
    <property type="entry name" value="Pept_S33_TAP-like_C"/>
</dbReference>
<keyword evidence="2" id="KW-0378">Hydrolase</keyword>
<dbReference type="Pfam" id="PF00561">
    <property type="entry name" value="Abhydrolase_1"/>
    <property type="match status" value="1"/>
</dbReference>
<dbReference type="InterPro" id="IPR051601">
    <property type="entry name" value="Serine_prot/Carboxylest_S33"/>
</dbReference>
<protein>
    <submittedName>
        <fullName evidence="5">Uncharacterized protein</fullName>
    </submittedName>
</protein>
<evidence type="ECO:0000256" key="1">
    <source>
        <dbReference type="ARBA" id="ARBA00010088"/>
    </source>
</evidence>
<name>A0A4Z0YUF0_9PEZI</name>
<dbReference type="Pfam" id="PF08386">
    <property type="entry name" value="Abhydrolase_4"/>
    <property type="match status" value="1"/>
</dbReference>
<evidence type="ECO:0000259" key="3">
    <source>
        <dbReference type="Pfam" id="PF00561"/>
    </source>
</evidence>
<proteinExistence type="inferred from homology"/>
<dbReference type="SUPFAM" id="SSF53474">
    <property type="entry name" value="alpha/beta-Hydrolases"/>
    <property type="match status" value="1"/>
</dbReference>
<dbReference type="Gene3D" id="3.40.50.1820">
    <property type="entry name" value="alpha/beta hydrolase"/>
    <property type="match status" value="1"/>
</dbReference>
<evidence type="ECO:0000259" key="4">
    <source>
        <dbReference type="Pfam" id="PF08386"/>
    </source>
</evidence>
<comment type="similarity">
    <text evidence="1">Belongs to the peptidase S33 family.</text>
</comment>
<feature type="domain" description="Peptidase S33 tripeptidyl aminopeptidase-like C-terminal" evidence="4">
    <location>
        <begin position="545"/>
        <end position="633"/>
    </location>
</feature>
<dbReference type="OrthoDB" id="425534at2759"/>
<evidence type="ECO:0000313" key="5">
    <source>
        <dbReference type="EMBL" id="TGJ81096.1"/>
    </source>
</evidence>
<dbReference type="STRING" id="37992.A0A4Z0YUF0"/>
<comment type="caution">
    <text evidence="5">The sequence shown here is derived from an EMBL/GenBank/DDBJ whole genome shotgun (WGS) entry which is preliminary data.</text>
</comment>
<gene>
    <name evidence="5" type="ORF">E0Z10_g7651</name>
</gene>
<dbReference type="PANTHER" id="PTHR43248:SF25">
    <property type="entry name" value="AB HYDROLASE-1 DOMAIN-CONTAINING PROTEIN-RELATED"/>
    <property type="match status" value="1"/>
</dbReference>
<dbReference type="InterPro" id="IPR029058">
    <property type="entry name" value="AB_hydrolase_fold"/>
</dbReference>
<evidence type="ECO:0000256" key="2">
    <source>
        <dbReference type="ARBA" id="ARBA00022801"/>
    </source>
</evidence>
<dbReference type="InterPro" id="IPR000073">
    <property type="entry name" value="AB_hydrolase_1"/>
</dbReference>
<organism evidence="5 6">
    <name type="scientific">Xylaria hypoxylon</name>
    <dbReference type="NCBI Taxonomy" id="37992"/>
    <lineage>
        <taxon>Eukaryota</taxon>
        <taxon>Fungi</taxon>
        <taxon>Dikarya</taxon>
        <taxon>Ascomycota</taxon>
        <taxon>Pezizomycotina</taxon>
        <taxon>Sordariomycetes</taxon>
        <taxon>Xylariomycetidae</taxon>
        <taxon>Xylariales</taxon>
        <taxon>Xylariaceae</taxon>
        <taxon>Xylaria</taxon>
    </lineage>
</organism>
<feature type="domain" description="AB hydrolase-1" evidence="3">
    <location>
        <begin position="182"/>
        <end position="349"/>
    </location>
</feature>
<dbReference type="Proteomes" id="UP000297716">
    <property type="component" value="Unassembled WGS sequence"/>
</dbReference>
<dbReference type="AlphaFoldDB" id="A0A4Z0YUF0"/>
<evidence type="ECO:0000313" key="6">
    <source>
        <dbReference type="Proteomes" id="UP000297716"/>
    </source>
</evidence>
<dbReference type="EMBL" id="SKBN01000185">
    <property type="protein sequence ID" value="TGJ81096.1"/>
    <property type="molecule type" value="Genomic_DNA"/>
</dbReference>
<dbReference type="PANTHER" id="PTHR43248">
    <property type="entry name" value="2-SUCCINYL-6-HYDROXY-2,4-CYCLOHEXADIENE-1-CARBOXYLATE SYNTHASE"/>
    <property type="match status" value="1"/>
</dbReference>
<sequence>MAKSPMPANIPPPHGKQRGWHMKIACVALALIAITLYRDSLNLSYEHLRSYYHKSPTGGCAKASPYGRFPAPQDPFHFLPCTNATLPPSLDDPEPERTWAGLFDPNPENWSWARNTSKGEKYAGRGIYLCGYLDVPLNYANQSDSRIARLAVTKLRVSGLSRVDSSPQAQHGLYPGSKSKRTIVIEPGGPGGSGTSYVWRAAEEITNRLSDGEFDVLGWDPRGVNASLPAIACYPYNADRDRWSLLTGQYFEVSGSPEAQLEVVDAMADAVFRACWEQYGDLGRFVSTAFVARDLEEIRKAIGEDELTGYLVSYGTGIGQTYANMYPDSVGRVILDGTEYVRDHRLIAGFGWTALDNVTNAWHDGFLGECINAGPRHCSLARPRGEDLTSKDLVTLQDLSDRMDVLMTSLIRRPMPGYSKLSGPSLITYSSLVNSIYGALYNPSSWPALAQMLYELEGGNATLATMMLEKADWEYDPTLPSLPTPKPSSDELGTLVICADSYDAIEPPEGMVWWESLWANMSSRSWIAGNSRFFSVFPCRHFVDYWPEPAEVYRGDLNHTLKNPVLLIAETYDPATPLRNGRRLAAEMGSNARLIAHHGYGHSSGRDKSTCTDTIAKRYILTGELPKEQETACYADKKPYLYDVETADVDPVAFDPVLVWREHIQELAYSNPRLVR</sequence>